<sequence>MSPHLNARKKDILKMRMNIISYFIFSSERKPSLIKKQFQARTATRVAKEGAFDHYNI</sequence>
<name>A0A1X7CRA7_9BACT</name>
<reference evidence="2" key="1">
    <citation type="submission" date="2017-04" db="EMBL/GenBank/DDBJ databases">
        <authorList>
            <person name="Varghese N."/>
            <person name="Submissions S."/>
        </authorList>
    </citation>
    <scope>NUCLEOTIDE SEQUENCE [LARGE SCALE GENOMIC DNA]</scope>
    <source>
        <strain evidence="2">K3S</strain>
    </source>
</reference>
<dbReference type="Proteomes" id="UP000192906">
    <property type="component" value="Unassembled WGS sequence"/>
</dbReference>
<dbReference type="STRING" id="1519643.SAMN06295933_1137"/>
<evidence type="ECO:0000313" key="2">
    <source>
        <dbReference type="Proteomes" id="UP000192906"/>
    </source>
</evidence>
<accession>A0A1X7CRA7</accession>
<keyword evidence="2" id="KW-1185">Reference proteome</keyword>
<protein>
    <submittedName>
        <fullName evidence="1">Uncharacterized protein</fullName>
    </submittedName>
</protein>
<gene>
    <name evidence="1" type="ORF">SAMN06295933_1137</name>
</gene>
<dbReference type="EMBL" id="FWZU01000002">
    <property type="protein sequence ID" value="SMF01541.1"/>
    <property type="molecule type" value="Genomic_DNA"/>
</dbReference>
<proteinExistence type="predicted"/>
<organism evidence="1 2">
    <name type="scientific">Desulfovibrio gilichinskyi</name>
    <dbReference type="NCBI Taxonomy" id="1519643"/>
    <lineage>
        <taxon>Bacteria</taxon>
        <taxon>Pseudomonadati</taxon>
        <taxon>Thermodesulfobacteriota</taxon>
        <taxon>Desulfovibrionia</taxon>
        <taxon>Desulfovibrionales</taxon>
        <taxon>Desulfovibrionaceae</taxon>
        <taxon>Desulfovibrio</taxon>
    </lineage>
</organism>
<dbReference type="AlphaFoldDB" id="A0A1X7CRA7"/>
<evidence type="ECO:0000313" key="1">
    <source>
        <dbReference type="EMBL" id="SMF01541.1"/>
    </source>
</evidence>